<feature type="transmembrane region" description="Helical" evidence="1">
    <location>
        <begin position="12"/>
        <end position="31"/>
    </location>
</feature>
<proteinExistence type="predicted"/>
<comment type="caution">
    <text evidence="2">The sequence shown here is derived from an EMBL/GenBank/DDBJ whole genome shotgun (WGS) entry which is preliminary data.</text>
</comment>
<dbReference type="InterPro" id="IPR007750">
    <property type="entry name" value="DUF674"/>
</dbReference>
<keyword evidence="1" id="KW-1133">Transmembrane helix</keyword>
<organism evidence="2 3">
    <name type="scientific">Gossypium harknessii</name>
    <dbReference type="NCBI Taxonomy" id="34285"/>
    <lineage>
        <taxon>Eukaryota</taxon>
        <taxon>Viridiplantae</taxon>
        <taxon>Streptophyta</taxon>
        <taxon>Embryophyta</taxon>
        <taxon>Tracheophyta</taxon>
        <taxon>Spermatophyta</taxon>
        <taxon>Magnoliopsida</taxon>
        <taxon>eudicotyledons</taxon>
        <taxon>Gunneridae</taxon>
        <taxon>Pentapetalae</taxon>
        <taxon>rosids</taxon>
        <taxon>malvids</taxon>
        <taxon>Malvales</taxon>
        <taxon>Malvaceae</taxon>
        <taxon>Malvoideae</taxon>
        <taxon>Gossypium</taxon>
    </lineage>
</organism>
<dbReference type="Proteomes" id="UP000593560">
    <property type="component" value="Unassembled WGS sequence"/>
</dbReference>
<keyword evidence="3" id="KW-1185">Reference proteome</keyword>
<dbReference type="PANTHER" id="PTHR33103:SF19">
    <property type="entry name" value="OS09G0544700 PROTEIN"/>
    <property type="match status" value="1"/>
</dbReference>
<protein>
    <submittedName>
        <fullName evidence="2">Uncharacterized protein</fullName>
    </submittedName>
</protein>
<evidence type="ECO:0000256" key="1">
    <source>
        <dbReference type="SAM" id="Phobius"/>
    </source>
</evidence>
<dbReference type="EMBL" id="JABFAD010000005">
    <property type="protein sequence ID" value="MBA0798337.1"/>
    <property type="molecule type" value="Genomic_DNA"/>
</dbReference>
<name>A0A7J9GL91_9ROSI</name>
<dbReference type="AlphaFoldDB" id="A0A7J9GL91"/>
<accession>A0A7J9GL91</accession>
<evidence type="ECO:0000313" key="3">
    <source>
        <dbReference type="Proteomes" id="UP000593560"/>
    </source>
</evidence>
<reference evidence="2 3" key="1">
    <citation type="journal article" date="2019" name="Genome Biol. Evol.">
        <title>Insights into the evolution of the New World diploid cottons (Gossypium, subgenus Houzingenia) based on genome sequencing.</title>
        <authorList>
            <person name="Grover C.E."/>
            <person name="Arick M.A. 2nd"/>
            <person name="Thrash A."/>
            <person name="Conover J.L."/>
            <person name="Sanders W.S."/>
            <person name="Peterson D.G."/>
            <person name="Frelichowski J.E."/>
            <person name="Scheffler J.A."/>
            <person name="Scheffler B.E."/>
            <person name="Wendel J.F."/>
        </authorList>
    </citation>
    <scope>NUCLEOTIDE SEQUENCE [LARGE SCALE GENOMIC DNA]</scope>
    <source>
        <strain evidence="2">0</strain>
        <tissue evidence="2">Leaf</tissue>
    </source>
</reference>
<gene>
    <name evidence="2" type="ORF">Gohar_008934</name>
</gene>
<evidence type="ECO:0000313" key="2">
    <source>
        <dbReference type="EMBL" id="MBA0798337.1"/>
    </source>
</evidence>
<dbReference type="OrthoDB" id="2014278at2759"/>
<keyword evidence="1" id="KW-0812">Transmembrane</keyword>
<keyword evidence="1" id="KW-0472">Membrane</keyword>
<sequence>MMKKIDSYSFNLLSVPLAFLANYLFSILSTSKTPTPVYLFSAGANDLSSELESLSMAGEVTLKLLVDIRGQRVLFTEADKAFVGFLFNIMSLLVGTVVRLFIKEGMVGSLGNLYECIEKLSEVYMQPFQANKVLLNPKVLASTAPN</sequence>
<dbReference type="PANTHER" id="PTHR33103">
    <property type="entry name" value="OS01G0153900 PROTEIN"/>
    <property type="match status" value="1"/>
</dbReference>
<dbReference type="Pfam" id="PF05056">
    <property type="entry name" value="DUF674"/>
    <property type="match status" value="1"/>
</dbReference>
<feature type="transmembrane region" description="Helical" evidence="1">
    <location>
        <begin position="81"/>
        <end position="102"/>
    </location>
</feature>